<keyword evidence="1" id="KW-0812">Transmembrane</keyword>
<feature type="transmembrane region" description="Helical" evidence="1">
    <location>
        <begin position="32"/>
        <end position="49"/>
    </location>
</feature>
<dbReference type="RefSeq" id="WP_154878876.1">
    <property type="nucleotide sequence ID" value="NZ_JAADJX010000001.1"/>
</dbReference>
<dbReference type="EMBL" id="VMHH01000003">
    <property type="protein sequence ID" value="TSJ74762.1"/>
    <property type="molecule type" value="Genomic_DNA"/>
</dbReference>
<feature type="transmembrane region" description="Helical" evidence="1">
    <location>
        <begin position="9"/>
        <end position="26"/>
    </location>
</feature>
<evidence type="ECO:0000313" key="3">
    <source>
        <dbReference type="Proteomes" id="UP000320747"/>
    </source>
</evidence>
<keyword evidence="1" id="KW-0472">Membrane</keyword>
<evidence type="ECO:0000313" key="2">
    <source>
        <dbReference type="EMBL" id="TSJ74762.1"/>
    </source>
</evidence>
<feature type="transmembrane region" description="Helical" evidence="1">
    <location>
        <begin position="56"/>
        <end position="74"/>
    </location>
</feature>
<evidence type="ECO:0008006" key="4">
    <source>
        <dbReference type="Google" id="ProtNLM"/>
    </source>
</evidence>
<organism evidence="2 3">
    <name type="scientific">Corynebacterium godavarianum</name>
    <dbReference type="NCBI Taxonomy" id="2054421"/>
    <lineage>
        <taxon>Bacteria</taxon>
        <taxon>Bacillati</taxon>
        <taxon>Actinomycetota</taxon>
        <taxon>Actinomycetes</taxon>
        <taxon>Mycobacteriales</taxon>
        <taxon>Corynebacteriaceae</taxon>
        <taxon>Corynebacterium</taxon>
    </lineage>
</organism>
<proteinExistence type="predicted"/>
<keyword evidence="1" id="KW-1133">Transmembrane helix</keyword>
<keyword evidence="3" id="KW-1185">Reference proteome</keyword>
<reference evidence="2 3" key="1">
    <citation type="submission" date="2019-07" db="EMBL/GenBank/DDBJ databases">
        <title>Draft genome of Corynebacterium godavarianum and other related strains.</title>
        <authorList>
            <person name="Bernier A.-M."/>
            <person name="Bernard K."/>
        </authorList>
    </citation>
    <scope>NUCLEOTIDE SEQUENCE [LARGE SCALE GENOMIC DNA]</scope>
    <source>
        <strain evidence="2 3">LMG 29598</strain>
    </source>
</reference>
<gene>
    <name evidence="2" type="ORF">FPH17_04680</name>
</gene>
<name>A0ABY3E4Z4_9CORY</name>
<evidence type="ECO:0000256" key="1">
    <source>
        <dbReference type="SAM" id="Phobius"/>
    </source>
</evidence>
<protein>
    <recommendedName>
        <fullName evidence="4">SPW repeat-containing protein</fullName>
    </recommendedName>
</protein>
<feature type="transmembrane region" description="Helical" evidence="1">
    <location>
        <begin position="80"/>
        <end position="98"/>
    </location>
</feature>
<dbReference type="Proteomes" id="UP000320747">
    <property type="component" value="Unassembled WGS sequence"/>
</dbReference>
<comment type="caution">
    <text evidence="2">The sequence shown here is derived from an EMBL/GenBank/DDBJ whole genome shotgun (WGS) entry which is preliminary data.</text>
</comment>
<accession>A0ABY3E4Z4</accession>
<sequence>MMGLRWRMLVGYVVASTGLLLVSSIFGPMGWAVPLVVLNPLLVAVLAWRDTARRGATWWWFAVPALAGALQALVLMNASALPFVALLLVGAGIGTLGGRARN</sequence>